<evidence type="ECO:0000256" key="2">
    <source>
        <dbReference type="SAM" id="Phobius"/>
    </source>
</evidence>
<accession>A0A7D7R0W0</accession>
<keyword evidence="2" id="KW-1133">Transmembrane helix</keyword>
<protein>
    <submittedName>
        <fullName evidence="3">Uncharacterized protein</fullName>
    </submittedName>
</protein>
<evidence type="ECO:0000313" key="4">
    <source>
        <dbReference type="Proteomes" id="UP000515663"/>
    </source>
</evidence>
<dbReference type="EMBL" id="CP059491">
    <property type="protein sequence ID" value="QMT00427.1"/>
    <property type="molecule type" value="Genomic_DNA"/>
</dbReference>
<dbReference type="KEGG" id="gji:H1R19_16130"/>
<feature type="compositionally biased region" description="Low complexity" evidence="1">
    <location>
        <begin position="105"/>
        <end position="115"/>
    </location>
</feature>
<dbReference type="AlphaFoldDB" id="A0A7D7R0W0"/>
<gene>
    <name evidence="3" type="ORF">H1R19_16130</name>
</gene>
<keyword evidence="2" id="KW-0812">Transmembrane</keyword>
<feature type="transmembrane region" description="Helical" evidence="2">
    <location>
        <begin position="74"/>
        <end position="93"/>
    </location>
</feature>
<reference evidence="4" key="1">
    <citation type="submission" date="2020-07" db="EMBL/GenBank/DDBJ databases">
        <title>novel species isolated from the respiratory tract of Marmot.</title>
        <authorList>
            <person name="Zhang G."/>
        </authorList>
    </citation>
    <scope>NUCLEOTIDE SEQUENCE [LARGE SCALE GENOMIC DNA]</scope>
    <source>
        <strain evidence="4">686</strain>
    </source>
</reference>
<keyword evidence="4" id="KW-1185">Reference proteome</keyword>
<evidence type="ECO:0000256" key="1">
    <source>
        <dbReference type="SAM" id="MobiDB-lite"/>
    </source>
</evidence>
<feature type="transmembrane region" description="Helical" evidence="2">
    <location>
        <begin position="6"/>
        <end position="24"/>
    </location>
</feature>
<feature type="transmembrane region" description="Helical" evidence="2">
    <location>
        <begin position="45"/>
        <end position="68"/>
    </location>
</feature>
<dbReference type="RefSeq" id="WP_219849550.1">
    <property type="nucleotide sequence ID" value="NZ_CP059491.1"/>
</dbReference>
<dbReference type="Proteomes" id="UP000515663">
    <property type="component" value="Chromosome"/>
</dbReference>
<evidence type="ECO:0000313" key="3">
    <source>
        <dbReference type="EMBL" id="QMT00427.1"/>
    </source>
</evidence>
<organism evidence="3 4">
    <name type="scientific">Gordonia jinghuaiqii</name>
    <dbReference type="NCBI Taxonomy" id="2758710"/>
    <lineage>
        <taxon>Bacteria</taxon>
        <taxon>Bacillati</taxon>
        <taxon>Actinomycetota</taxon>
        <taxon>Actinomycetes</taxon>
        <taxon>Mycobacteriales</taxon>
        <taxon>Gordoniaceae</taxon>
        <taxon>Gordonia</taxon>
    </lineage>
</organism>
<sequence length="115" mass="12066">MTLFWIAVPVAIIIAVLYVSHMITEFRRLRSSAGDGVPAEPVSAVGSFAVKAIGGVAASTGCLLIISYTGWGWYLLPALSMGSAVAVISAFRVDAKSQPSEPKPTETTEIVTVEP</sequence>
<feature type="region of interest" description="Disordered" evidence="1">
    <location>
        <begin position="96"/>
        <end position="115"/>
    </location>
</feature>
<name>A0A7D7R0W0_9ACTN</name>
<keyword evidence="2" id="KW-0472">Membrane</keyword>
<proteinExistence type="predicted"/>